<sequence>MTQREFIGLVNGKPWANRACTFDELDCWGLVVLYYRHVLGLELHHVAGYESGLDFITCYEEEFEHWRRVPVPVSGCLAVFYYGNQPAHVGVMINPGKCLHSRGEFGFVRTDSAVILQKIYNKVEYLVHGSI</sequence>
<evidence type="ECO:0000256" key="2">
    <source>
        <dbReference type="ARBA" id="ARBA00022670"/>
    </source>
</evidence>
<keyword evidence="4" id="KW-0788">Thiol protease</keyword>
<evidence type="ECO:0000259" key="5">
    <source>
        <dbReference type="Pfam" id="PF00877"/>
    </source>
</evidence>
<dbReference type="Pfam" id="PF00877">
    <property type="entry name" value="NLPC_P60"/>
    <property type="match status" value="1"/>
</dbReference>
<accession>A0A855FCT2</accession>
<gene>
    <name evidence="6" type="ORF">CFY86_08695</name>
</gene>
<evidence type="ECO:0000256" key="4">
    <source>
        <dbReference type="ARBA" id="ARBA00022807"/>
    </source>
</evidence>
<evidence type="ECO:0000313" key="6">
    <source>
        <dbReference type="EMBL" id="PIK89857.1"/>
    </source>
</evidence>
<evidence type="ECO:0000256" key="1">
    <source>
        <dbReference type="ARBA" id="ARBA00007074"/>
    </source>
</evidence>
<dbReference type="InterPro" id="IPR000064">
    <property type="entry name" value="NLP_P60_dom"/>
</dbReference>
<evidence type="ECO:0000256" key="3">
    <source>
        <dbReference type="ARBA" id="ARBA00022801"/>
    </source>
</evidence>
<dbReference type="AlphaFoldDB" id="A0A855FCT2"/>
<proteinExistence type="inferred from homology"/>
<evidence type="ECO:0000313" key="7">
    <source>
        <dbReference type="Proteomes" id="UP000229713"/>
    </source>
</evidence>
<dbReference type="SUPFAM" id="SSF54001">
    <property type="entry name" value="Cysteine proteinases"/>
    <property type="match status" value="1"/>
</dbReference>
<protein>
    <recommendedName>
        <fullName evidence="5">NlpC/P60 domain-containing protein</fullName>
    </recommendedName>
</protein>
<feature type="domain" description="NlpC/P60" evidence="5">
    <location>
        <begin position="21"/>
        <end position="104"/>
    </location>
</feature>
<comment type="caution">
    <text evidence="6">The sequence shown here is derived from an EMBL/GenBank/DDBJ whole genome shotgun (WGS) entry which is preliminary data.</text>
</comment>
<dbReference type="Proteomes" id="UP000229713">
    <property type="component" value="Unassembled WGS sequence"/>
</dbReference>
<name>A0A855FCT2_RAOOR</name>
<keyword evidence="2" id="KW-0645">Protease</keyword>
<dbReference type="EMBL" id="NKYI01000014">
    <property type="protein sequence ID" value="PIK89857.1"/>
    <property type="molecule type" value="Genomic_DNA"/>
</dbReference>
<dbReference type="GO" id="GO:0006508">
    <property type="term" value="P:proteolysis"/>
    <property type="evidence" value="ECO:0007669"/>
    <property type="project" value="UniProtKB-KW"/>
</dbReference>
<reference evidence="6 7" key="1">
    <citation type="submission" date="2017-07" db="EMBL/GenBank/DDBJ databases">
        <title>Raoultella ornithinolytica strain HH3 draft genome.</title>
        <authorList>
            <person name="Duceppe M.-O."/>
            <person name="Huang H."/>
            <person name="Phipps-Todd B."/>
        </authorList>
    </citation>
    <scope>NUCLEOTIDE SEQUENCE [LARGE SCALE GENOMIC DNA]</scope>
    <source>
        <strain evidence="6 7">HH3</strain>
    </source>
</reference>
<dbReference type="InterPro" id="IPR038765">
    <property type="entry name" value="Papain-like_cys_pep_sf"/>
</dbReference>
<organism evidence="6 7">
    <name type="scientific">Raoultella ornithinolytica</name>
    <name type="common">Klebsiella ornithinolytica</name>
    <dbReference type="NCBI Taxonomy" id="54291"/>
    <lineage>
        <taxon>Bacteria</taxon>
        <taxon>Pseudomonadati</taxon>
        <taxon>Pseudomonadota</taxon>
        <taxon>Gammaproteobacteria</taxon>
        <taxon>Enterobacterales</taxon>
        <taxon>Enterobacteriaceae</taxon>
        <taxon>Klebsiella/Raoultella group</taxon>
        <taxon>Raoultella</taxon>
    </lineage>
</organism>
<dbReference type="Gene3D" id="3.90.1720.10">
    <property type="entry name" value="endopeptidase domain like (from Nostoc punctiforme)"/>
    <property type="match status" value="1"/>
</dbReference>
<keyword evidence="3" id="KW-0378">Hydrolase</keyword>
<comment type="similarity">
    <text evidence="1">Belongs to the peptidase C40 family.</text>
</comment>
<dbReference type="GO" id="GO:0008234">
    <property type="term" value="F:cysteine-type peptidase activity"/>
    <property type="evidence" value="ECO:0007669"/>
    <property type="project" value="UniProtKB-KW"/>
</dbReference>
<dbReference type="RefSeq" id="WP_099843123.1">
    <property type="nucleotide sequence ID" value="NZ_JBISXH010000060.1"/>
</dbReference>